<keyword evidence="2" id="KW-1185">Reference proteome</keyword>
<reference evidence="1 2" key="1">
    <citation type="submission" date="2023-08" db="EMBL/GenBank/DDBJ databases">
        <authorList>
            <person name="Park J.-S."/>
        </authorList>
    </citation>
    <scope>NUCLEOTIDE SEQUENCE [LARGE SCALE GENOMIC DNA]</scope>
    <source>
        <strain evidence="1 2">2205SS18-9</strain>
    </source>
</reference>
<comment type="caution">
    <text evidence="1">The sequence shown here is derived from an EMBL/GenBank/DDBJ whole genome shotgun (WGS) entry which is preliminary data.</text>
</comment>
<proteinExistence type="predicted"/>
<dbReference type="Proteomes" id="UP001231941">
    <property type="component" value="Unassembled WGS sequence"/>
</dbReference>
<dbReference type="RefSeq" id="WP_305990363.1">
    <property type="nucleotide sequence ID" value="NZ_JAVAMP010000001.1"/>
</dbReference>
<sequence length="113" mass="12595">MRNKHIIAYFDTEDQAEDVAMKLQSLKTSNIAVERIPVDKSVMNNFPAMPQGIGNLFQGAIGFMYPAAWGVDNAVNQSEQNLNEKNIMLSFVAEKESINDAIEVIHQGRGQIK</sequence>
<evidence type="ECO:0000313" key="2">
    <source>
        <dbReference type="Proteomes" id="UP001231941"/>
    </source>
</evidence>
<dbReference type="EMBL" id="JAVAMP010000001">
    <property type="protein sequence ID" value="MDP5273071.1"/>
    <property type="molecule type" value="Genomic_DNA"/>
</dbReference>
<evidence type="ECO:0000313" key="1">
    <source>
        <dbReference type="EMBL" id="MDP5273071.1"/>
    </source>
</evidence>
<organism evidence="1 2">
    <name type="scientific">Chengkuizengella axinellae</name>
    <dbReference type="NCBI Taxonomy" id="3064388"/>
    <lineage>
        <taxon>Bacteria</taxon>
        <taxon>Bacillati</taxon>
        <taxon>Bacillota</taxon>
        <taxon>Bacilli</taxon>
        <taxon>Bacillales</taxon>
        <taxon>Paenibacillaceae</taxon>
        <taxon>Chengkuizengella</taxon>
    </lineage>
</organism>
<protein>
    <recommendedName>
        <fullName evidence="3">General stress protein 17M-like domain-containing protein</fullName>
    </recommendedName>
</protein>
<gene>
    <name evidence="1" type="ORF">Q5Y73_03045</name>
</gene>
<accession>A0ABT9IUN1</accession>
<name>A0ABT9IUN1_9BACL</name>
<evidence type="ECO:0008006" key="3">
    <source>
        <dbReference type="Google" id="ProtNLM"/>
    </source>
</evidence>